<evidence type="ECO:0000313" key="3">
    <source>
        <dbReference type="EMBL" id="CAG9174102.1"/>
    </source>
</evidence>
<evidence type="ECO:0000256" key="2">
    <source>
        <dbReference type="SAM" id="SignalP"/>
    </source>
</evidence>
<keyword evidence="2" id="KW-0732">Signal</keyword>
<evidence type="ECO:0000256" key="1">
    <source>
        <dbReference type="SAM" id="MobiDB-lite"/>
    </source>
</evidence>
<reference evidence="3 4" key="1">
    <citation type="submission" date="2021-08" db="EMBL/GenBank/DDBJ databases">
        <authorList>
            <person name="Peeters C."/>
        </authorList>
    </citation>
    <scope>NUCLEOTIDE SEQUENCE [LARGE SCALE GENOMIC DNA]</scope>
    <source>
        <strain evidence="3 4">LMG 23992</strain>
    </source>
</reference>
<feature type="region of interest" description="Disordered" evidence="1">
    <location>
        <begin position="83"/>
        <end position="119"/>
    </location>
</feature>
<accession>A0ABN7YRF3</accession>
<dbReference type="EMBL" id="CAJZAI010000005">
    <property type="protein sequence ID" value="CAG9174102.1"/>
    <property type="molecule type" value="Genomic_DNA"/>
</dbReference>
<evidence type="ECO:0000313" key="4">
    <source>
        <dbReference type="Proteomes" id="UP000727654"/>
    </source>
</evidence>
<feature type="chain" id="PRO_5046772544" evidence="2">
    <location>
        <begin position="23"/>
        <end position="119"/>
    </location>
</feature>
<feature type="signal peptide" evidence="2">
    <location>
        <begin position="1"/>
        <end position="22"/>
    </location>
</feature>
<gene>
    <name evidence="3" type="ORF">LMG23992_02629</name>
</gene>
<name>A0ABN7YRF3_9BURK</name>
<keyword evidence="4" id="KW-1185">Reference proteome</keyword>
<feature type="compositionally biased region" description="Pro residues" evidence="1">
    <location>
        <begin position="108"/>
        <end position="119"/>
    </location>
</feature>
<comment type="caution">
    <text evidence="3">The sequence shown here is derived from an EMBL/GenBank/DDBJ whole genome shotgun (WGS) entry which is preliminary data.</text>
</comment>
<organism evidence="3 4">
    <name type="scientific">Cupriavidus laharis</name>
    <dbReference type="NCBI Taxonomy" id="151654"/>
    <lineage>
        <taxon>Bacteria</taxon>
        <taxon>Pseudomonadati</taxon>
        <taxon>Pseudomonadota</taxon>
        <taxon>Betaproteobacteria</taxon>
        <taxon>Burkholderiales</taxon>
        <taxon>Burkholderiaceae</taxon>
        <taxon>Cupriavidus</taxon>
    </lineage>
</organism>
<dbReference type="Proteomes" id="UP000727654">
    <property type="component" value="Unassembled WGS sequence"/>
</dbReference>
<proteinExistence type="predicted"/>
<sequence>MRSIRLLLLVLMLAFLPFQAWAGTGAPATDAAASPAQQTDSHPAGLCTAAEVLAPDTISPADLAEAPEPLPAGIDLTEQLLPGSQFRLAAGPTQSGPPRYAGTALPDPDLPLLPRPPRG</sequence>
<protein>
    <submittedName>
        <fullName evidence="3">Uncharacterized protein</fullName>
    </submittedName>
</protein>